<proteinExistence type="predicted"/>
<evidence type="ECO:0000313" key="2">
    <source>
        <dbReference type="Proteomes" id="UP000828390"/>
    </source>
</evidence>
<sequence>MTDEHLKQYEVGSLIELKGINEFNDLNKQILKCLLTSQVGKKQLMLNEYVRKYNIQVFASAPALYKMIVCAWLEGIQLTGSRCETYSALFDFLLKKASSSTAPFNPPPAQCFVNTQHIRPNIDLFNSLAELAFVQLFKSGKETNFLFNGSELSNCLDQEQKALALKVGILLERKIESISGSLTFSFIHKSMQVFLAAYYIASNVSATLNAISTYLFKYPDAFLTVYEVFVFVCGQDIQAGNALSRVIDGHNVLPEDTNFQVDTTIQDIIECGYDEAKANKERDENIHLQLSCCRCFDSKSIGTLRNTVKTKMSSSLRVLQIEQSKSEPDIFQQGEQCVLDVSIFPNLERLRSNVVTPLLLRTVTGCDKLNCLFLELDFCAVEDLDMSPYHSLQTLVILKHLIPSSTVYTLVSDEFYMLTNLKNLILKNINYTGLDLSACHQLETIHITAERRGSPSESYSFVLDAFRSLVNLKHLTLINISHDGLDLYVCQQLETIHISTEFFHDSMHTLETNAFKLLVNLKCLTLNNVSHEGLDLSSCQKLETVHISRQKFIMFAGTPNDLMSDTFHGLVNLNRIQLKNLNFNALDLSSCHLLENVYIYREEISSNTSSTLLCDAFRALGKIKHLTLYNVNHDNLDLSLCHQLETISIRRDSLSIPNEMVPDAFHVLENLTMLTLKNIICEGLDLSACQQLTCVSIYSGVSLVPDSCRGLKNLDNITLSDIICDGLNLTSCLNLKLIHISGNVSLVPGAFRSMVKLKDLTLNQVRCENLDLSCCSNLENIHVHGDVSLKEEAFRVLVNLKRLTFVTFKSGKKLDLSSCPLLKQVDVRRYPVSRFTLDC</sequence>
<evidence type="ECO:0000313" key="1">
    <source>
        <dbReference type="EMBL" id="KAH3812552.1"/>
    </source>
</evidence>
<dbReference type="EMBL" id="JAIWYP010000006">
    <property type="protein sequence ID" value="KAH3812552.1"/>
    <property type="molecule type" value="Genomic_DNA"/>
</dbReference>
<organism evidence="1 2">
    <name type="scientific">Dreissena polymorpha</name>
    <name type="common">Zebra mussel</name>
    <name type="synonym">Mytilus polymorpha</name>
    <dbReference type="NCBI Taxonomy" id="45954"/>
    <lineage>
        <taxon>Eukaryota</taxon>
        <taxon>Metazoa</taxon>
        <taxon>Spiralia</taxon>
        <taxon>Lophotrochozoa</taxon>
        <taxon>Mollusca</taxon>
        <taxon>Bivalvia</taxon>
        <taxon>Autobranchia</taxon>
        <taxon>Heteroconchia</taxon>
        <taxon>Euheterodonta</taxon>
        <taxon>Imparidentia</taxon>
        <taxon>Neoheterodontei</taxon>
        <taxon>Myida</taxon>
        <taxon>Dreissenoidea</taxon>
        <taxon>Dreissenidae</taxon>
        <taxon>Dreissena</taxon>
    </lineage>
</organism>
<keyword evidence="2" id="KW-1185">Reference proteome</keyword>
<name>A0A9D4GEJ7_DREPO</name>
<dbReference type="Proteomes" id="UP000828390">
    <property type="component" value="Unassembled WGS sequence"/>
</dbReference>
<reference evidence="1" key="1">
    <citation type="journal article" date="2019" name="bioRxiv">
        <title>The Genome of the Zebra Mussel, Dreissena polymorpha: A Resource for Invasive Species Research.</title>
        <authorList>
            <person name="McCartney M.A."/>
            <person name="Auch B."/>
            <person name="Kono T."/>
            <person name="Mallez S."/>
            <person name="Zhang Y."/>
            <person name="Obille A."/>
            <person name="Becker A."/>
            <person name="Abrahante J.E."/>
            <person name="Garbe J."/>
            <person name="Badalamenti J.P."/>
            <person name="Herman A."/>
            <person name="Mangelson H."/>
            <person name="Liachko I."/>
            <person name="Sullivan S."/>
            <person name="Sone E.D."/>
            <person name="Koren S."/>
            <person name="Silverstein K.A.T."/>
            <person name="Beckman K.B."/>
            <person name="Gohl D.M."/>
        </authorList>
    </citation>
    <scope>NUCLEOTIDE SEQUENCE</scope>
    <source>
        <strain evidence="1">Duluth1</strain>
        <tissue evidence="1">Whole animal</tissue>
    </source>
</reference>
<dbReference type="SUPFAM" id="SSF52047">
    <property type="entry name" value="RNI-like"/>
    <property type="match status" value="1"/>
</dbReference>
<accession>A0A9D4GEJ7</accession>
<dbReference type="InterPro" id="IPR032675">
    <property type="entry name" value="LRR_dom_sf"/>
</dbReference>
<dbReference type="Gene3D" id="3.80.10.10">
    <property type="entry name" value="Ribonuclease Inhibitor"/>
    <property type="match status" value="2"/>
</dbReference>
<protein>
    <submittedName>
        <fullName evidence="1">Uncharacterized protein</fullName>
    </submittedName>
</protein>
<reference evidence="1" key="2">
    <citation type="submission" date="2020-11" db="EMBL/GenBank/DDBJ databases">
        <authorList>
            <person name="McCartney M.A."/>
            <person name="Auch B."/>
            <person name="Kono T."/>
            <person name="Mallez S."/>
            <person name="Becker A."/>
            <person name="Gohl D.M."/>
            <person name="Silverstein K.A.T."/>
            <person name="Koren S."/>
            <person name="Bechman K.B."/>
            <person name="Herman A."/>
            <person name="Abrahante J.E."/>
            <person name="Garbe J."/>
        </authorList>
    </citation>
    <scope>NUCLEOTIDE SEQUENCE</scope>
    <source>
        <strain evidence="1">Duluth1</strain>
        <tissue evidence="1">Whole animal</tissue>
    </source>
</reference>
<dbReference type="AlphaFoldDB" id="A0A9D4GEJ7"/>
<gene>
    <name evidence="1" type="ORF">DPMN_140987</name>
</gene>
<comment type="caution">
    <text evidence="1">The sequence shown here is derived from an EMBL/GenBank/DDBJ whole genome shotgun (WGS) entry which is preliminary data.</text>
</comment>
<dbReference type="SUPFAM" id="SSF52058">
    <property type="entry name" value="L domain-like"/>
    <property type="match status" value="1"/>
</dbReference>